<reference evidence="2 3" key="2">
    <citation type="submission" date="2018-11" db="EMBL/GenBank/DDBJ databases">
        <authorList>
            <consortium name="Pathogen Informatics"/>
        </authorList>
    </citation>
    <scope>NUCLEOTIDE SEQUENCE [LARGE SCALE GENOMIC DNA]</scope>
</reference>
<protein>
    <submittedName>
        <fullName evidence="4">CFEM domain-containing protein</fullName>
    </submittedName>
</protein>
<accession>A0A0N4XUK2</accession>
<name>A0A0N4XUK2_NIPBR</name>
<dbReference type="AlphaFoldDB" id="A0A0N4XUK2"/>
<evidence type="ECO:0000313" key="4">
    <source>
        <dbReference type="WBParaSite" id="NBR_0000639701-mRNA-1"/>
    </source>
</evidence>
<feature type="signal peptide" evidence="1">
    <location>
        <begin position="1"/>
        <end position="21"/>
    </location>
</feature>
<keyword evidence="1" id="KW-0732">Signal</keyword>
<organism evidence="4">
    <name type="scientific">Nippostrongylus brasiliensis</name>
    <name type="common">Rat hookworm</name>
    <dbReference type="NCBI Taxonomy" id="27835"/>
    <lineage>
        <taxon>Eukaryota</taxon>
        <taxon>Metazoa</taxon>
        <taxon>Ecdysozoa</taxon>
        <taxon>Nematoda</taxon>
        <taxon>Chromadorea</taxon>
        <taxon>Rhabditida</taxon>
        <taxon>Rhabditina</taxon>
        <taxon>Rhabditomorpha</taxon>
        <taxon>Strongyloidea</taxon>
        <taxon>Heligmosomidae</taxon>
        <taxon>Nippostrongylus</taxon>
    </lineage>
</organism>
<evidence type="ECO:0000256" key="1">
    <source>
        <dbReference type="SAM" id="SignalP"/>
    </source>
</evidence>
<evidence type="ECO:0000313" key="3">
    <source>
        <dbReference type="Proteomes" id="UP000271162"/>
    </source>
</evidence>
<reference evidence="4" key="1">
    <citation type="submission" date="2017-02" db="UniProtKB">
        <authorList>
            <consortium name="WormBaseParasite"/>
        </authorList>
    </citation>
    <scope>IDENTIFICATION</scope>
</reference>
<dbReference type="EMBL" id="UYSL01019798">
    <property type="protein sequence ID" value="VDL69987.1"/>
    <property type="molecule type" value="Genomic_DNA"/>
</dbReference>
<dbReference type="WBParaSite" id="NBR_0000639701-mRNA-1">
    <property type="protein sequence ID" value="NBR_0000639701-mRNA-1"/>
    <property type="gene ID" value="NBR_0000639701"/>
</dbReference>
<evidence type="ECO:0000313" key="2">
    <source>
        <dbReference type="EMBL" id="VDL69987.1"/>
    </source>
</evidence>
<sequence length="126" mass="13305">MLARHLLPSVLLAALIDTGDVILPQTVECSAPFACRCNTISTELSSTVDAYCDAIDFHRGDEDSSECSLSSVLLAASIDTGDVILTQTVDCSVRQARSLRSPGGATSPPQIGLALLIFFTVADYVK</sequence>
<gene>
    <name evidence="2" type="ORF">NBR_LOCUS6398</name>
</gene>
<feature type="chain" id="PRO_5043124893" evidence="1">
    <location>
        <begin position="22"/>
        <end position="126"/>
    </location>
</feature>
<proteinExistence type="predicted"/>
<dbReference type="Proteomes" id="UP000271162">
    <property type="component" value="Unassembled WGS sequence"/>
</dbReference>
<keyword evidence="3" id="KW-1185">Reference proteome</keyword>